<dbReference type="EMBL" id="FNFP01000001">
    <property type="protein sequence ID" value="SDK21717.1"/>
    <property type="molecule type" value="Genomic_DNA"/>
</dbReference>
<dbReference type="Pfam" id="PF00392">
    <property type="entry name" value="GntR"/>
    <property type="match status" value="1"/>
</dbReference>
<dbReference type="PROSITE" id="PS50949">
    <property type="entry name" value="HTH_GNTR"/>
    <property type="match status" value="1"/>
</dbReference>
<dbReference type="GO" id="GO:0030170">
    <property type="term" value="F:pyridoxal phosphate binding"/>
    <property type="evidence" value="ECO:0007669"/>
    <property type="project" value="InterPro"/>
</dbReference>
<gene>
    <name evidence="7" type="ORF">SAMN05660472_01045</name>
</gene>
<dbReference type="GO" id="GO:0003824">
    <property type="term" value="F:catalytic activity"/>
    <property type="evidence" value="ECO:0007669"/>
    <property type="project" value="UniProtKB-ARBA"/>
</dbReference>
<evidence type="ECO:0000259" key="6">
    <source>
        <dbReference type="PROSITE" id="PS50949"/>
    </source>
</evidence>
<dbReference type="InterPro" id="IPR015421">
    <property type="entry name" value="PyrdxlP-dep_Trfase_major"/>
</dbReference>
<sequence>MKKFQEIVLNKESSTQHLYIQLYKALKDLMVEGRLRKGDRLPPIRKFANLLEVNNVTVVTAYRILEEEGLVYKKIGSGTYVAVDLWSNRKFQRYSNEDREEGLTEAPLIDQGHIQIEEDMINFASATPSTDLFPVDDFKQVLNEVLDRDKGLAFGYQESQGYYPLRCALNEYIDNYNIHAEVDNIQIISGAQQGIDIIAKGLLNYGDYVMIESPSYTGAMAVFQSRGAKIIDIPLEEDGLNLLDLEKKIATYQPKFLYIMPNFQNPTGISYSLAKKKKIIEIAEKHNLLIVEDDYLSDLNFYASNNATLKSLDHKDLVIYIKSFSKIFMPGLRLGFLVVPQSLYSELLLAKHATDISTSGLLQRALELYLKKGIWQQHIKYMEMQYRERFEKMIQSIQAYMPREVECNLPKGGVNFWLRLPNGLSSKKLYEAAVKENIVFAPGHLFFLNNRDTDCFRLSIAAVNPKEIHNGIKKLGGLIDFLIQDKGIYSKKADEYKPIL</sequence>
<accession>A0A1G9A395</accession>
<keyword evidence="2" id="KW-0663">Pyridoxal phosphate</keyword>
<dbReference type="PANTHER" id="PTHR46577:SF1">
    <property type="entry name" value="HTH-TYPE TRANSCRIPTIONAL REGULATORY PROTEIN GABR"/>
    <property type="match status" value="1"/>
</dbReference>
<keyword evidence="3" id="KW-0805">Transcription regulation</keyword>
<dbReference type="InterPro" id="IPR004839">
    <property type="entry name" value="Aminotransferase_I/II_large"/>
</dbReference>
<dbReference type="Gene3D" id="1.10.10.10">
    <property type="entry name" value="Winged helix-like DNA-binding domain superfamily/Winged helix DNA-binding domain"/>
    <property type="match status" value="1"/>
</dbReference>
<dbReference type="InterPro" id="IPR015424">
    <property type="entry name" value="PyrdxlP-dep_Trfase"/>
</dbReference>
<dbReference type="Pfam" id="PF00155">
    <property type="entry name" value="Aminotran_1_2"/>
    <property type="match status" value="1"/>
</dbReference>
<keyword evidence="5" id="KW-0804">Transcription</keyword>
<dbReference type="OrthoDB" id="9802328at2"/>
<dbReference type="GO" id="GO:0003677">
    <property type="term" value="F:DNA binding"/>
    <property type="evidence" value="ECO:0007669"/>
    <property type="project" value="UniProtKB-KW"/>
</dbReference>
<dbReference type="Proteomes" id="UP000198718">
    <property type="component" value="Unassembled WGS sequence"/>
</dbReference>
<evidence type="ECO:0000313" key="8">
    <source>
        <dbReference type="Proteomes" id="UP000198718"/>
    </source>
</evidence>
<evidence type="ECO:0000313" key="7">
    <source>
        <dbReference type="EMBL" id="SDK21717.1"/>
    </source>
</evidence>
<dbReference type="SUPFAM" id="SSF46785">
    <property type="entry name" value="Winged helix' DNA-binding domain"/>
    <property type="match status" value="1"/>
</dbReference>
<dbReference type="InterPro" id="IPR036388">
    <property type="entry name" value="WH-like_DNA-bd_sf"/>
</dbReference>
<dbReference type="PANTHER" id="PTHR46577">
    <property type="entry name" value="HTH-TYPE TRANSCRIPTIONAL REGULATORY PROTEIN GABR"/>
    <property type="match status" value="1"/>
</dbReference>
<keyword evidence="4" id="KW-0238">DNA-binding</keyword>
<dbReference type="RefSeq" id="WP_090551643.1">
    <property type="nucleotide sequence ID" value="NZ_FNFP01000001.1"/>
</dbReference>
<dbReference type="Gene3D" id="3.90.1150.10">
    <property type="entry name" value="Aspartate Aminotransferase, domain 1"/>
    <property type="match status" value="1"/>
</dbReference>
<evidence type="ECO:0000256" key="2">
    <source>
        <dbReference type="ARBA" id="ARBA00022898"/>
    </source>
</evidence>
<organism evidence="7 8">
    <name type="scientific">Natronincola ferrireducens</name>
    <dbReference type="NCBI Taxonomy" id="393762"/>
    <lineage>
        <taxon>Bacteria</taxon>
        <taxon>Bacillati</taxon>
        <taxon>Bacillota</taxon>
        <taxon>Clostridia</taxon>
        <taxon>Peptostreptococcales</taxon>
        <taxon>Natronincolaceae</taxon>
        <taxon>Natronincola</taxon>
    </lineage>
</organism>
<dbReference type="CDD" id="cd00609">
    <property type="entry name" value="AAT_like"/>
    <property type="match status" value="1"/>
</dbReference>
<dbReference type="STRING" id="393762.SAMN05660472_01045"/>
<feature type="domain" description="HTH gntR-type" evidence="6">
    <location>
        <begin position="16"/>
        <end position="84"/>
    </location>
</feature>
<comment type="similarity">
    <text evidence="1">In the C-terminal section; belongs to the class-I pyridoxal-phosphate-dependent aminotransferase family.</text>
</comment>
<evidence type="ECO:0000256" key="1">
    <source>
        <dbReference type="ARBA" id="ARBA00005384"/>
    </source>
</evidence>
<protein>
    <submittedName>
        <fullName evidence="7">Transcriptional regulator, GntR family</fullName>
    </submittedName>
</protein>
<proteinExistence type="inferred from homology"/>
<dbReference type="GO" id="GO:0003700">
    <property type="term" value="F:DNA-binding transcription factor activity"/>
    <property type="evidence" value="ECO:0007669"/>
    <property type="project" value="InterPro"/>
</dbReference>
<dbReference type="SUPFAM" id="SSF53383">
    <property type="entry name" value="PLP-dependent transferases"/>
    <property type="match status" value="1"/>
</dbReference>
<name>A0A1G9A395_9FIRM</name>
<dbReference type="InterPro" id="IPR000524">
    <property type="entry name" value="Tscrpt_reg_HTH_GntR"/>
</dbReference>
<dbReference type="Gene3D" id="3.40.640.10">
    <property type="entry name" value="Type I PLP-dependent aspartate aminotransferase-like (Major domain)"/>
    <property type="match status" value="1"/>
</dbReference>
<keyword evidence="8" id="KW-1185">Reference proteome</keyword>
<evidence type="ECO:0000256" key="5">
    <source>
        <dbReference type="ARBA" id="ARBA00023163"/>
    </source>
</evidence>
<evidence type="ECO:0000256" key="3">
    <source>
        <dbReference type="ARBA" id="ARBA00023015"/>
    </source>
</evidence>
<dbReference type="InterPro" id="IPR015422">
    <property type="entry name" value="PyrdxlP-dep_Trfase_small"/>
</dbReference>
<reference evidence="7 8" key="1">
    <citation type="submission" date="2016-10" db="EMBL/GenBank/DDBJ databases">
        <authorList>
            <person name="de Groot N.N."/>
        </authorList>
    </citation>
    <scope>NUCLEOTIDE SEQUENCE [LARGE SCALE GENOMIC DNA]</scope>
    <source>
        <strain evidence="7 8">DSM 18346</strain>
    </source>
</reference>
<dbReference type="AlphaFoldDB" id="A0A1G9A395"/>
<dbReference type="CDD" id="cd07377">
    <property type="entry name" value="WHTH_GntR"/>
    <property type="match status" value="1"/>
</dbReference>
<evidence type="ECO:0000256" key="4">
    <source>
        <dbReference type="ARBA" id="ARBA00023125"/>
    </source>
</evidence>
<dbReference type="SMART" id="SM00345">
    <property type="entry name" value="HTH_GNTR"/>
    <property type="match status" value="1"/>
</dbReference>
<dbReference type="InterPro" id="IPR036390">
    <property type="entry name" value="WH_DNA-bd_sf"/>
</dbReference>
<dbReference type="InterPro" id="IPR051446">
    <property type="entry name" value="HTH_trans_reg/aminotransferase"/>
</dbReference>